<organism evidence="2 3">
    <name type="scientific">Eimeria maxima</name>
    <name type="common">Coccidian parasite</name>
    <dbReference type="NCBI Taxonomy" id="5804"/>
    <lineage>
        <taxon>Eukaryota</taxon>
        <taxon>Sar</taxon>
        <taxon>Alveolata</taxon>
        <taxon>Apicomplexa</taxon>
        <taxon>Conoidasida</taxon>
        <taxon>Coccidia</taxon>
        <taxon>Eucoccidiorida</taxon>
        <taxon>Eimeriorina</taxon>
        <taxon>Eimeriidae</taxon>
        <taxon>Eimeria</taxon>
    </lineage>
</organism>
<accession>U6LWM9</accession>
<dbReference type="Proteomes" id="UP000030763">
    <property type="component" value="Unassembled WGS sequence"/>
</dbReference>
<proteinExistence type="predicted"/>
<evidence type="ECO:0000313" key="3">
    <source>
        <dbReference type="Proteomes" id="UP000030763"/>
    </source>
</evidence>
<dbReference type="GeneID" id="25338948"/>
<reference evidence="2" key="2">
    <citation type="submission" date="2013-10" db="EMBL/GenBank/DDBJ databases">
        <authorList>
            <person name="Aslett M."/>
        </authorList>
    </citation>
    <scope>NUCLEOTIDE SEQUENCE [LARGE SCALE GENOMIC DNA]</scope>
    <source>
        <strain evidence="2">Weybridge</strain>
    </source>
</reference>
<dbReference type="RefSeq" id="XP_013332781.1">
    <property type="nucleotide sequence ID" value="XM_013477327.1"/>
</dbReference>
<dbReference type="VEuPathDB" id="ToxoDB:EMWEY_00049620"/>
<protein>
    <submittedName>
        <fullName evidence="2">Uncharacterized protein</fullName>
    </submittedName>
</protein>
<evidence type="ECO:0000256" key="1">
    <source>
        <dbReference type="SAM" id="MobiDB-lite"/>
    </source>
</evidence>
<gene>
    <name evidence="2" type="ORF">EMWEY_00049620</name>
</gene>
<keyword evidence="3" id="KW-1185">Reference proteome</keyword>
<reference evidence="2" key="1">
    <citation type="submission" date="2013-10" db="EMBL/GenBank/DDBJ databases">
        <title>Genomic analysis of the causative agents of coccidiosis in chickens.</title>
        <authorList>
            <person name="Reid A.J."/>
            <person name="Blake D."/>
            <person name="Billington K."/>
            <person name="Browne H."/>
            <person name="Dunn M."/>
            <person name="Hung S."/>
            <person name="Kawahara F."/>
            <person name="Miranda-Saavedra D."/>
            <person name="Mourier T."/>
            <person name="Nagra H."/>
            <person name="Otto T.D."/>
            <person name="Rawlings N."/>
            <person name="Sanchez A."/>
            <person name="Sanders M."/>
            <person name="Subramaniam C."/>
            <person name="Tay Y."/>
            <person name="Dear P."/>
            <person name="Doerig C."/>
            <person name="Gruber A."/>
            <person name="Parkinson J."/>
            <person name="Shirley M."/>
            <person name="Wan K.L."/>
            <person name="Berriman M."/>
            <person name="Tomley F."/>
            <person name="Pain A."/>
        </authorList>
    </citation>
    <scope>NUCLEOTIDE SEQUENCE [LARGE SCALE GENOMIC DNA]</scope>
    <source>
        <strain evidence="2">Weybridge</strain>
    </source>
</reference>
<dbReference type="OrthoDB" id="373479at2759"/>
<dbReference type="EMBL" id="HG718812">
    <property type="protein sequence ID" value="CDJ56131.1"/>
    <property type="molecule type" value="Genomic_DNA"/>
</dbReference>
<feature type="region of interest" description="Disordered" evidence="1">
    <location>
        <begin position="168"/>
        <end position="187"/>
    </location>
</feature>
<name>U6LWM9_EIMMA</name>
<dbReference type="OMA" id="LCDSAYE"/>
<sequence>MRGGGIRIKPPGVRFFRIWPHIEFKRMNYPTWPPPNSSPLHPIEPWGRQVFVFTPYAVDSSAPLSGPYPRQPPLRGAAPPSHHLSPHLASLAAAAAAAADRAAAAVGAAGESSWLCDSAYEAAKEATAAAAAAATAAAAEYNRRNIEEIYNIRRLFLPYKSVGMQRMKKGEHDSYGMKKGVQREKKT</sequence>
<dbReference type="AlphaFoldDB" id="U6LWM9"/>
<evidence type="ECO:0000313" key="2">
    <source>
        <dbReference type="EMBL" id="CDJ56131.1"/>
    </source>
</evidence>